<gene>
    <name evidence="1" type="ORF">MSPICULIGERA_LOCUS18787</name>
</gene>
<reference evidence="1" key="1">
    <citation type="submission" date="2023-06" db="EMBL/GenBank/DDBJ databases">
        <authorList>
            <person name="Delattre M."/>
        </authorList>
    </citation>
    <scope>NUCLEOTIDE SEQUENCE</scope>
    <source>
        <strain evidence="1">AF72</strain>
    </source>
</reference>
<dbReference type="AlphaFoldDB" id="A0AA36G9K0"/>
<accession>A0AA36G9K0</accession>
<comment type="caution">
    <text evidence="1">The sequence shown here is derived from an EMBL/GenBank/DDBJ whole genome shotgun (WGS) entry which is preliminary data.</text>
</comment>
<feature type="non-terminal residue" evidence="1">
    <location>
        <position position="1"/>
    </location>
</feature>
<protein>
    <submittedName>
        <fullName evidence="1">Uncharacterized protein</fullName>
    </submittedName>
</protein>
<sequence>MASMGRLESPDWELIGSKTYQWTGDELLRCRHWDKVAIRWHFCGKGKRSRDCEAGIDWAGPIEDPSRLPAWHSAFTYVNLPNKTDTQFLSLSVPGMESKPVTVPAITPLRIDIDWRWTSDEKGCNRFTVRMSAMSTIEKGRLGELEKFCRIFDTDHFVDCHNL</sequence>
<evidence type="ECO:0000313" key="1">
    <source>
        <dbReference type="EMBL" id="CAJ0580591.1"/>
    </source>
</evidence>
<dbReference type="Proteomes" id="UP001177023">
    <property type="component" value="Unassembled WGS sequence"/>
</dbReference>
<evidence type="ECO:0000313" key="2">
    <source>
        <dbReference type="Proteomes" id="UP001177023"/>
    </source>
</evidence>
<dbReference type="EMBL" id="CATQJA010002662">
    <property type="protein sequence ID" value="CAJ0580591.1"/>
    <property type="molecule type" value="Genomic_DNA"/>
</dbReference>
<organism evidence="1 2">
    <name type="scientific">Mesorhabditis spiculigera</name>
    <dbReference type="NCBI Taxonomy" id="96644"/>
    <lineage>
        <taxon>Eukaryota</taxon>
        <taxon>Metazoa</taxon>
        <taxon>Ecdysozoa</taxon>
        <taxon>Nematoda</taxon>
        <taxon>Chromadorea</taxon>
        <taxon>Rhabditida</taxon>
        <taxon>Rhabditina</taxon>
        <taxon>Rhabditomorpha</taxon>
        <taxon>Rhabditoidea</taxon>
        <taxon>Rhabditidae</taxon>
        <taxon>Mesorhabditinae</taxon>
        <taxon>Mesorhabditis</taxon>
    </lineage>
</organism>
<name>A0AA36G9K0_9BILA</name>
<proteinExistence type="predicted"/>
<keyword evidence="2" id="KW-1185">Reference proteome</keyword>